<name>A0A135IAV1_9GAMM</name>
<dbReference type="Pfam" id="PF14347">
    <property type="entry name" value="DUF4399"/>
    <property type="match status" value="1"/>
</dbReference>
<dbReference type="STRING" id="294935.ATN88_21195"/>
<proteinExistence type="predicted"/>
<dbReference type="InterPro" id="IPR025512">
    <property type="entry name" value="DUF4399"/>
</dbReference>
<feature type="domain" description="DUF4399" evidence="2">
    <location>
        <begin position="50"/>
        <end position="141"/>
    </location>
</feature>
<dbReference type="OrthoDB" id="531568at2"/>
<dbReference type="RefSeq" id="WP_067412859.1">
    <property type="nucleotide sequence ID" value="NZ_LNTY01000018.1"/>
</dbReference>
<keyword evidence="1" id="KW-0732">Signal</keyword>
<gene>
    <name evidence="3" type="ORF">ATN88_21195</name>
</gene>
<dbReference type="Proteomes" id="UP000070529">
    <property type="component" value="Unassembled WGS sequence"/>
</dbReference>
<organism evidence="3 4">
    <name type="scientific">Enterovibrio coralii</name>
    <dbReference type="NCBI Taxonomy" id="294935"/>
    <lineage>
        <taxon>Bacteria</taxon>
        <taxon>Pseudomonadati</taxon>
        <taxon>Pseudomonadota</taxon>
        <taxon>Gammaproteobacteria</taxon>
        <taxon>Vibrionales</taxon>
        <taxon>Vibrionaceae</taxon>
        <taxon>Enterovibrio</taxon>
    </lineage>
</organism>
<dbReference type="EMBL" id="LNTY01000018">
    <property type="protein sequence ID" value="KXF82590.1"/>
    <property type="molecule type" value="Genomic_DNA"/>
</dbReference>
<keyword evidence="4" id="KW-1185">Reference proteome</keyword>
<evidence type="ECO:0000313" key="4">
    <source>
        <dbReference type="Proteomes" id="UP000070529"/>
    </source>
</evidence>
<feature type="signal peptide" evidence="1">
    <location>
        <begin position="1"/>
        <end position="23"/>
    </location>
</feature>
<evidence type="ECO:0000259" key="2">
    <source>
        <dbReference type="Pfam" id="PF14347"/>
    </source>
</evidence>
<sequence>MRNVVIALLTLFSVCLMPTSAVSATPSSPKAKLYFVAPSDGEIVPETFKVVFGLKGMTIAPAGDNQPNSGHHHLLINVDSLVDFSLPLPATDNIRHFGGGQTETLLTLPKGKHTLQLLLGDHLHIPHDKPVMSEKITITVR</sequence>
<evidence type="ECO:0000313" key="3">
    <source>
        <dbReference type="EMBL" id="KXF82590.1"/>
    </source>
</evidence>
<protein>
    <submittedName>
        <fullName evidence="3">Rod shape-determining protein RodA</fullName>
    </submittedName>
</protein>
<dbReference type="AlphaFoldDB" id="A0A135IAV1"/>
<comment type="caution">
    <text evidence="3">The sequence shown here is derived from an EMBL/GenBank/DDBJ whole genome shotgun (WGS) entry which is preliminary data.</text>
</comment>
<feature type="chain" id="PRO_5007465831" evidence="1">
    <location>
        <begin position="24"/>
        <end position="141"/>
    </location>
</feature>
<accession>A0A135IAV1</accession>
<reference evidence="3 4" key="1">
    <citation type="submission" date="2015-11" db="EMBL/GenBank/DDBJ databases">
        <title>Genomic Taxonomy of the Vibrionaceae.</title>
        <authorList>
            <person name="Gomez-Gil B."/>
            <person name="Enciso-Ibarra J."/>
        </authorList>
    </citation>
    <scope>NUCLEOTIDE SEQUENCE [LARGE SCALE GENOMIC DNA]</scope>
    <source>
        <strain evidence="3 4">CAIM 912</strain>
    </source>
</reference>
<evidence type="ECO:0000256" key="1">
    <source>
        <dbReference type="SAM" id="SignalP"/>
    </source>
</evidence>